<evidence type="ECO:0000256" key="21">
    <source>
        <dbReference type="SAM" id="SignalP"/>
    </source>
</evidence>
<evidence type="ECO:0000256" key="1">
    <source>
        <dbReference type="ARBA" id="ARBA00000822"/>
    </source>
</evidence>
<dbReference type="PROSITE" id="PS01095">
    <property type="entry name" value="GH18_1"/>
    <property type="match status" value="2"/>
</dbReference>
<keyword evidence="17" id="KW-0326">Glycosidase</keyword>
<dbReference type="GO" id="GO:0008061">
    <property type="term" value="F:chitin binding"/>
    <property type="evidence" value="ECO:0007669"/>
    <property type="project" value="UniProtKB-KW"/>
</dbReference>
<evidence type="ECO:0000256" key="9">
    <source>
        <dbReference type="ARBA" id="ARBA00022703"/>
    </source>
</evidence>
<dbReference type="FunFam" id="3.10.50.10:FF:000001">
    <property type="entry name" value="Chitinase 3-like 1"/>
    <property type="match status" value="1"/>
</dbReference>
<evidence type="ECO:0000256" key="7">
    <source>
        <dbReference type="ARBA" id="ARBA00022525"/>
    </source>
</evidence>
<dbReference type="GO" id="GO:0006032">
    <property type="term" value="P:chitin catabolic process"/>
    <property type="evidence" value="ECO:0007669"/>
    <property type="project" value="UniProtKB-KW"/>
</dbReference>
<evidence type="ECO:0000256" key="11">
    <source>
        <dbReference type="ARBA" id="ARBA00022801"/>
    </source>
</evidence>
<keyword evidence="18" id="KW-0624">Polysaccharide degradation</keyword>
<dbReference type="EC" id="3.2.1.14" evidence="5"/>
<dbReference type="GO" id="GO:0006915">
    <property type="term" value="P:apoptotic process"/>
    <property type="evidence" value="ECO:0007669"/>
    <property type="project" value="UniProtKB-KW"/>
</dbReference>
<dbReference type="FunFam" id="2.170.140.10:FF:000001">
    <property type="entry name" value="Acidic mammalian chitinase"/>
    <property type="match status" value="1"/>
</dbReference>
<dbReference type="Gene3D" id="2.170.140.10">
    <property type="entry name" value="Chitin binding domain"/>
    <property type="match status" value="1"/>
</dbReference>
<sequence length="607" mass="66833">MGKLLILTGVALLLQLGTATKIVCYFTNWSQYRPGIASYMPENVDPCLCTHIIYAFAGMANNQITTIEWNDEVLYAGINGLKNYNTELKTLLSVGGWNFGTQGFSDMVATAETRRTFIQSAIRFLRKYNFDGLDIDWEYPGNRGSPADTQQLFTVLLKEMYEAFEQEATQSDKPRLLISAAVSAGKGTIETAYQIPEMSKREQPLFAGPNDQGDYKFFNVDYAMNYWKNHGAPVEKLMVGFGAYARTFTLTNAANHGLDAPTSGPGAAGPYTQEAGILAYFEVCSFLKGATEVWNAPQEVPYAYKGNQWIGYGNPKSFALKAEWLLQNGFGGAMVWAIDLDDFTGTFCGQGRYPLMNALKSALSVSTPNCRVPTSTPGTTSAPIVTAAPVGNRGFCAGKSNGLYPSPTSKQAFYNCVAGHTYEEACQTGLVFDTSCSCCLLLVLTAEIGSAYHLTCYFTNWAQYRPGLGRFKPDDIDPCLCTHLIYAFAGMRNNEITTIEWNDVALYQAFNGLKNKNSQLKTLLAIGGWNFGTAPFTAMVSTPENRQTFIASVIKFLRQYDFDGLDFDWEYPGSRGAHLRTSTSSLSWSRKCVKLLSKRPIKATSPG</sequence>
<dbReference type="Gene3D" id="3.20.20.80">
    <property type="entry name" value="Glycosidases"/>
    <property type="match status" value="2"/>
</dbReference>
<dbReference type="InterPro" id="IPR050314">
    <property type="entry name" value="Glycosyl_Hydrlase_18"/>
</dbReference>
<dbReference type="SUPFAM" id="SSF57625">
    <property type="entry name" value="Invertebrate chitin-binding proteins"/>
    <property type="match status" value="1"/>
</dbReference>
<dbReference type="InterPro" id="IPR017853">
    <property type="entry name" value="GH"/>
</dbReference>
<dbReference type="FunFam" id="3.20.20.80:FF:000007">
    <property type="entry name" value="Acidic mammalian chitinase"/>
    <property type="match status" value="2"/>
</dbReference>
<dbReference type="InterPro" id="IPR029070">
    <property type="entry name" value="Chitinase_insertion_sf"/>
</dbReference>
<comment type="subunit">
    <text evidence="19">Interacts with EGFR.</text>
</comment>
<evidence type="ECO:0000256" key="14">
    <source>
        <dbReference type="ARBA" id="ARBA00023157"/>
    </source>
</evidence>
<dbReference type="GO" id="GO:0005576">
    <property type="term" value="C:extracellular region"/>
    <property type="evidence" value="ECO:0007669"/>
    <property type="project" value="UniProtKB-SubCell"/>
</dbReference>
<dbReference type="SMART" id="SM00494">
    <property type="entry name" value="ChtBD2"/>
    <property type="match status" value="1"/>
</dbReference>
<comment type="catalytic activity">
    <reaction evidence="1">
        <text>Random endo-hydrolysis of N-acetyl-beta-D-glucosaminide (1-&gt;4)-beta-linkages in chitin and chitodextrins.</text>
        <dbReference type="EC" id="3.2.1.14"/>
    </reaction>
</comment>
<keyword evidence="14" id="KW-1015">Disulfide bond</keyword>
<evidence type="ECO:0000256" key="12">
    <source>
        <dbReference type="ARBA" id="ARBA00022859"/>
    </source>
</evidence>
<evidence type="ECO:0000256" key="5">
    <source>
        <dbReference type="ARBA" id="ARBA00012729"/>
    </source>
</evidence>
<dbReference type="EMBL" id="JAULJE010000022">
    <property type="protein sequence ID" value="KAK1328925.1"/>
    <property type="molecule type" value="Genomic_DNA"/>
</dbReference>
<dbReference type="GO" id="GO:0005737">
    <property type="term" value="C:cytoplasm"/>
    <property type="evidence" value="ECO:0007669"/>
    <property type="project" value="UniProtKB-SubCell"/>
</dbReference>
<evidence type="ECO:0000256" key="6">
    <source>
        <dbReference type="ARBA" id="ARBA00022490"/>
    </source>
</evidence>
<evidence type="ECO:0000256" key="17">
    <source>
        <dbReference type="ARBA" id="ARBA00023295"/>
    </source>
</evidence>
<dbReference type="SUPFAM" id="SSF54556">
    <property type="entry name" value="Chitinase insertion domain"/>
    <property type="match status" value="1"/>
</dbReference>
<dbReference type="InterPro" id="IPR001579">
    <property type="entry name" value="Glyco_hydro_18_chit_AS"/>
</dbReference>
<dbReference type="PANTHER" id="PTHR11177:SF405">
    <property type="entry name" value="CHITINASE"/>
    <property type="match status" value="1"/>
</dbReference>
<feature type="signal peptide" evidence="21">
    <location>
        <begin position="1"/>
        <end position="19"/>
    </location>
</feature>
<evidence type="ECO:0000256" key="4">
    <source>
        <dbReference type="ARBA" id="ARBA00009121"/>
    </source>
</evidence>
<keyword evidence="11" id="KW-0378">Hydrolase</keyword>
<dbReference type="GO" id="GO:0006954">
    <property type="term" value="P:inflammatory response"/>
    <property type="evidence" value="ECO:0007669"/>
    <property type="project" value="UniProtKB-KW"/>
</dbReference>
<keyword evidence="12" id="KW-0391">Immunity</keyword>
<dbReference type="GO" id="GO:0008843">
    <property type="term" value="F:endochitinase activity"/>
    <property type="evidence" value="ECO:0007669"/>
    <property type="project" value="UniProtKB-EC"/>
</dbReference>
<dbReference type="PROSITE" id="PS50940">
    <property type="entry name" value="CHIT_BIND_II"/>
    <property type="match status" value="1"/>
</dbReference>
<keyword evidence="13" id="KW-0146">Chitin degradation</keyword>
<keyword evidence="7" id="KW-0964">Secreted</keyword>
<dbReference type="Pfam" id="PF00704">
    <property type="entry name" value="Glyco_hydro_18"/>
    <property type="match status" value="2"/>
</dbReference>
<evidence type="ECO:0000256" key="15">
    <source>
        <dbReference type="ARBA" id="ARBA00023198"/>
    </source>
</evidence>
<evidence type="ECO:0000256" key="18">
    <source>
        <dbReference type="ARBA" id="ARBA00023326"/>
    </source>
</evidence>
<keyword evidence="8" id="KW-0147">Chitin-binding</keyword>
<comment type="subcellular location">
    <subcellularLocation>
        <location evidence="2">Cytoplasm</location>
    </subcellularLocation>
    <subcellularLocation>
        <location evidence="3">Secreted</location>
    </subcellularLocation>
</comment>
<keyword evidence="10 21" id="KW-0732">Signal</keyword>
<dbReference type="Proteomes" id="UP001177744">
    <property type="component" value="Unassembled WGS sequence"/>
</dbReference>
<dbReference type="InterPro" id="IPR011583">
    <property type="entry name" value="Chitinase_II/V-like_cat"/>
</dbReference>
<evidence type="ECO:0000256" key="10">
    <source>
        <dbReference type="ARBA" id="ARBA00022729"/>
    </source>
</evidence>
<evidence type="ECO:0000256" key="13">
    <source>
        <dbReference type="ARBA" id="ARBA00023024"/>
    </source>
</evidence>
<reference evidence="24" key="1">
    <citation type="submission" date="2023-06" db="EMBL/GenBank/DDBJ databases">
        <title>Reference genome for the Northern bat (Eptesicus nilssonii), a most northern bat species.</title>
        <authorList>
            <person name="Laine V.N."/>
            <person name="Pulliainen A.T."/>
            <person name="Lilley T.M."/>
        </authorList>
    </citation>
    <scope>NUCLEOTIDE SEQUENCE</scope>
    <source>
        <strain evidence="24">BLF_Eptnil</strain>
        <tissue evidence="24">Kidney</tissue>
    </source>
</reference>
<dbReference type="GO" id="GO:0002376">
    <property type="term" value="P:immune system process"/>
    <property type="evidence" value="ECO:0007669"/>
    <property type="project" value="UniProtKB-KW"/>
</dbReference>
<evidence type="ECO:0000313" key="24">
    <source>
        <dbReference type="EMBL" id="KAK1328925.1"/>
    </source>
</evidence>
<evidence type="ECO:0000313" key="25">
    <source>
        <dbReference type="Proteomes" id="UP001177744"/>
    </source>
</evidence>
<dbReference type="InterPro" id="IPR036508">
    <property type="entry name" value="Chitin-bd_dom_sf"/>
</dbReference>
<dbReference type="Pfam" id="PF01607">
    <property type="entry name" value="CBM_14"/>
    <property type="match status" value="1"/>
</dbReference>
<evidence type="ECO:0000256" key="2">
    <source>
        <dbReference type="ARBA" id="ARBA00004496"/>
    </source>
</evidence>
<keyword evidence="16" id="KW-0119">Carbohydrate metabolism</keyword>
<evidence type="ECO:0000259" key="23">
    <source>
        <dbReference type="PROSITE" id="PS51910"/>
    </source>
</evidence>
<dbReference type="FunFam" id="3.20.20.80:FF:000081">
    <property type="entry name" value="Chitinase 1"/>
    <property type="match status" value="1"/>
</dbReference>
<keyword evidence="9" id="KW-0053">Apoptosis</keyword>
<dbReference type="PANTHER" id="PTHR11177">
    <property type="entry name" value="CHITINASE"/>
    <property type="match status" value="1"/>
</dbReference>
<proteinExistence type="inferred from homology"/>
<keyword evidence="6" id="KW-0963">Cytoplasm</keyword>
<feature type="chain" id="PRO_5041440226" description="Acidic mammalian chitinase" evidence="21">
    <location>
        <begin position="20"/>
        <end position="607"/>
    </location>
</feature>
<gene>
    <name evidence="24" type="ORF">QTO34_011095</name>
</gene>
<feature type="domain" description="GH18" evidence="23">
    <location>
        <begin position="452"/>
        <end position="607"/>
    </location>
</feature>
<evidence type="ECO:0000256" key="20">
    <source>
        <dbReference type="ARBA" id="ARBA00072739"/>
    </source>
</evidence>
<keyword evidence="15" id="KW-0395">Inflammatory response</keyword>
<evidence type="ECO:0000256" key="16">
    <source>
        <dbReference type="ARBA" id="ARBA00023277"/>
    </source>
</evidence>
<comment type="similarity">
    <text evidence="4">Belongs to the glycosyl hydrolase 18 family. Chitinase class II subfamily.</text>
</comment>
<dbReference type="CDD" id="cd02872">
    <property type="entry name" value="GH18_chitolectin_chitotriosidase"/>
    <property type="match status" value="1"/>
</dbReference>
<evidence type="ECO:0000256" key="19">
    <source>
        <dbReference type="ARBA" id="ARBA00062006"/>
    </source>
</evidence>
<accession>A0AA40HDW1</accession>
<protein>
    <recommendedName>
        <fullName evidence="20">Acidic mammalian chitinase</fullName>
        <ecNumber evidence="5">3.2.1.14</ecNumber>
    </recommendedName>
</protein>
<dbReference type="SMART" id="SM00636">
    <property type="entry name" value="Glyco_18"/>
    <property type="match status" value="2"/>
</dbReference>
<evidence type="ECO:0000259" key="22">
    <source>
        <dbReference type="PROSITE" id="PS50940"/>
    </source>
</evidence>
<dbReference type="InterPro" id="IPR001223">
    <property type="entry name" value="Glyco_hydro18_cat"/>
</dbReference>
<dbReference type="PROSITE" id="PS51910">
    <property type="entry name" value="GH18_2"/>
    <property type="match status" value="2"/>
</dbReference>
<comment type="caution">
    <text evidence="24">The sequence shown here is derived from an EMBL/GenBank/DDBJ whole genome shotgun (WGS) entry which is preliminary data.</text>
</comment>
<dbReference type="AlphaFoldDB" id="A0AA40HDW1"/>
<feature type="domain" description="Chitin-binding type-2" evidence="22">
    <location>
        <begin position="393"/>
        <end position="439"/>
    </location>
</feature>
<keyword evidence="25" id="KW-1185">Reference proteome</keyword>
<dbReference type="SUPFAM" id="SSF51445">
    <property type="entry name" value="(Trans)glycosidases"/>
    <property type="match status" value="2"/>
</dbReference>
<dbReference type="GO" id="GO:0000272">
    <property type="term" value="P:polysaccharide catabolic process"/>
    <property type="evidence" value="ECO:0007669"/>
    <property type="project" value="UniProtKB-KW"/>
</dbReference>
<name>A0AA40HDW1_CNENI</name>
<feature type="domain" description="GH18" evidence="23">
    <location>
        <begin position="20"/>
        <end position="366"/>
    </location>
</feature>
<dbReference type="Gene3D" id="3.10.50.10">
    <property type="match status" value="1"/>
</dbReference>
<organism evidence="24 25">
    <name type="scientific">Cnephaeus nilssonii</name>
    <name type="common">Northern bat</name>
    <name type="synonym">Eptesicus nilssonii</name>
    <dbReference type="NCBI Taxonomy" id="3371016"/>
    <lineage>
        <taxon>Eukaryota</taxon>
        <taxon>Metazoa</taxon>
        <taxon>Chordata</taxon>
        <taxon>Craniata</taxon>
        <taxon>Vertebrata</taxon>
        <taxon>Euteleostomi</taxon>
        <taxon>Mammalia</taxon>
        <taxon>Eutheria</taxon>
        <taxon>Laurasiatheria</taxon>
        <taxon>Chiroptera</taxon>
        <taxon>Yangochiroptera</taxon>
        <taxon>Vespertilionidae</taxon>
        <taxon>Cnephaeus</taxon>
    </lineage>
</organism>
<evidence type="ECO:0000256" key="3">
    <source>
        <dbReference type="ARBA" id="ARBA00004613"/>
    </source>
</evidence>
<dbReference type="InterPro" id="IPR002557">
    <property type="entry name" value="Chitin-bd_dom"/>
</dbReference>
<evidence type="ECO:0000256" key="8">
    <source>
        <dbReference type="ARBA" id="ARBA00022669"/>
    </source>
</evidence>